<evidence type="ECO:0000256" key="1">
    <source>
        <dbReference type="SAM" id="MobiDB-lite"/>
    </source>
</evidence>
<sequence>MQFSNIPVRAKEQVIVGSGTTRWVAVEVLFPRNCKTLFIEKLFTTNRNEEDIYGAPDTIIEEAENPRIPVANFSEEAITISKGQLLGNGHDANRWLDQTGKIPKEDQMKFESQARVLKAIAEINENEEKHSTLIRSQTNLDKKSKSDQEIPGEEYGEPPVEGGPKTAEVVEDFTPSNKLLEEIDICKELSADQAKTLQQILVRNKEAFGLDGRLGNYSEEVEIPMLPNAKPIALPPIPLSPANREAV</sequence>
<keyword evidence="3" id="KW-1185">Reference proteome</keyword>
<evidence type="ECO:0000313" key="3">
    <source>
        <dbReference type="Proteomes" id="UP001163798"/>
    </source>
</evidence>
<comment type="caution">
    <text evidence="2">The sequence shown here is derived from an EMBL/GenBank/DDBJ whole genome shotgun (WGS) entry which is preliminary data.</text>
</comment>
<organism evidence="2 3">
    <name type="scientific">Lentinula aff. detonsa</name>
    <dbReference type="NCBI Taxonomy" id="2804958"/>
    <lineage>
        <taxon>Eukaryota</taxon>
        <taxon>Fungi</taxon>
        <taxon>Dikarya</taxon>
        <taxon>Basidiomycota</taxon>
        <taxon>Agaricomycotina</taxon>
        <taxon>Agaricomycetes</taxon>
        <taxon>Agaricomycetidae</taxon>
        <taxon>Agaricales</taxon>
        <taxon>Marasmiineae</taxon>
        <taxon>Omphalotaceae</taxon>
        <taxon>Lentinula</taxon>
    </lineage>
</organism>
<name>A0AA38KCV2_9AGAR</name>
<dbReference type="EMBL" id="MU794202">
    <property type="protein sequence ID" value="KAJ3779801.1"/>
    <property type="molecule type" value="Genomic_DNA"/>
</dbReference>
<reference evidence="2" key="1">
    <citation type="submission" date="2022-08" db="EMBL/GenBank/DDBJ databases">
        <authorList>
            <consortium name="DOE Joint Genome Institute"/>
            <person name="Min B."/>
            <person name="Riley R."/>
            <person name="Sierra-Patev S."/>
            <person name="Naranjo-Ortiz M."/>
            <person name="Looney B."/>
            <person name="Konkel Z."/>
            <person name="Slot J.C."/>
            <person name="Sakamoto Y."/>
            <person name="Steenwyk J.L."/>
            <person name="Rokas A."/>
            <person name="Carro J."/>
            <person name="Camarero S."/>
            <person name="Ferreira P."/>
            <person name="Molpeceres G."/>
            <person name="Ruiz-Duenas F.J."/>
            <person name="Serrano A."/>
            <person name="Henrissat B."/>
            <person name="Drula E."/>
            <person name="Hughes K.W."/>
            <person name="Mata J.L."/>
            <person name="Ishikawa N.K."/>
            <person name="Vargas-Isla R."/>
            <person name="Ushijima S."/>
            <person name="Smith C.A."/>
            <person name="Ahrendt S."/>
            <person name="Andreopoulos W."/>
            <person name="He G."/>
            <person name="Labutti K."/>
            <person name="Lipzen A."/>
            <person name="Ng V."/>
            <person name="Sandor L."/>
            <person name="Barry K."/>
            <person name="Martinez A.T."/>
            <person name="Xiao Y."/>
            <person name="Gibbons J.G."/>
            <person name="Terashima K."/>
            <person name="Hibbett D.S."/>
            <person name="Grigoriev I.V."/>
        </authorList>
    </citation>
    <scope>NUCLEOTIDE SEQUENCE</scope>
    <source>
        <strain evidence="2">TFB10291</strain>
    </source>
</reference>
<feature type="non-terminal residue" evidence="2">
    <location>
        <position position="247"/>
    </location>
</feature>
<dbReference type="AlphaFoldDB" id="A0AA38KCV2"/>
<accession>A0AA38KCV2</accession>
<feature type="region of interest" description="Disordered" evidence="1">
    <location>
        <begin position="129"/>
        <end position="165"/>
    </location>
</feature>
<dbReference type="Proteomes" id="UP001163798">
    <property type="component" value="Unassembled WGS sequence"/>
</dbReference>
<protein>
    <submittedName>
        <fullName evidence="2">Uncharacterized protein</fullName>
    </submittedName>
</protein>
<proteinExistence type="predicted"/>
<evidence type="ECO:0000313" key="2">
    <source>
        <dbReference type="EMBL" id="KAJ3779801.1"/>
    </source>
</evidence>
<gene>
    <name evidence="2" type="ORF">GGU10DRAFT_280268</name>
</gene>